<feature type="compositionally biased region" description="Low complexity" evidence="7">
    <location>
        <begin position="397"/>
        <end position="407"/>
    </location>
</feature>
<comment type="caution">
    <text evidence="9">The sequence shown here is derived from an EMBL/GenBank/DDBJ whole genome shotgun (WGS) entry which is preliminary data.</text>
</comment>
<organism evidence="9 10">
    <name type="scientific">Dreissena polymorpha</name>
    <name type="common">Zebra mussel</name>
    <name type="synonym">Mytilus polymorpha</name>
    <dbReference type="NCBI Taxonomy" id="45954"/>
    <lineage>
        <taxon>Eukaryota</taxon>
        <taxon>Metazoa</taxon>
        <taxon>Spiralia</taxon>
        <taxon>Lophotrochozoa</taxon>
        <taxon>Mollusca</taxon>
        <taxon>Bivalvia</taxon>
        <taxon>Autobranchia</taxon>
        <taxon>Heteroconchia</taxon>
        <taxon>Euheterodonta</taxon>
        <taxon>Imparidentia</taxon>
        <taxon>Neoheterodontei</taxon>
        <taxon>Myida</taxon>
        <taxon>Dreissenoidea</taxon>
        <taxon>Dreissenidae</taxon>
        <taxon>Dreissena</taxon>
    </lineage>
</organism>
<reference evidence="9" key="2">
    <citation type="submission" date="2020-11" db="EMBL/GenBank/DDBJ databases">
        <authorList>
            <person name="McCartney M.A."/>
            <person name="Auch B."/>
            <person name="Kono T."/>
            <person name="Mallez S."/>
            <person name="Becker A."/>
            <person name="Gohl D.M."/>
            <person name="Silverstein K.A.T."/>
            <person name="Koren S."/>
            <person name="Bechman K.B."/>
            <person name="Herman A."/>
            <person name="Abrahante J.E."/>
            <person name="Garbe J."/>
        </authorList>
    </citation>
    <scope>NUCLEOTIDE SEQUENCE</scope>
    <source>
        <strain evidence="9">Duluth1</strain>
        <tissue evidence="9">Whole animal</tissue>
    </source>
</reference>
<dbReference type="Proteomes" id="UP000828390">
    <property type="component" value="Unassembled WGS sequence"/>
</dbReference>
<evidence type="ECO:0000259" key="8">
    <source>
        <dbReference type="PROSITE" id="PS50039"/>
    </source>
</evidence>
<feature type="region of interest" description="Disordered" evidence="7">
    <location>
        <begin position="393"/>
        <end position="439"/>
    </location>
</feature>
<reference evidence="9" key="1">
    <citation type="journal article" date="2019" name="bioRxiv">
        <title>The Genome of the Zebra Mussel, Dreissena polymorpha: A Resource for Invasive Species Research.</title>
        <authorList>
            <person name="McCartney M.A."/>
            <person name="Auch B."/>
            <person name="Kono T."/>
            <person name="Mallez S."/>
            <person name="Zhang Y."/>
            <person name="Obille A."/>
            <person name="Becker A."/>
            <person name="Abrahante J.E."/>
            <person name="Garbe J."/>
            <person name="Badalamenti J.P."/>
            <person name="Herman A."/>
            <person name="Mangelson H."/>
            <person name="Liachko I."/>
            <person name="Sullivan S."/>
            <person name="Sone E.D."/>
            <person name="Koren S."/>
            <person name="Silverstein K.A.T."/>
            <person name="Beckman K.B."/>
            <person name="Gohl D.M."/>
        </authorList>
    </citation>
    <scope>NUCLEOTIDE SEQUENCE</scope>
    <source>
        <strain evidence="9">Duluth1</strain>
        <tissue evidence="9">Whole animal</tissue>
    </source>
</reference>
<feature type="DNA-binding region" description="Fork-head" evidence="6">
    <location>
        <begin position="103"/>
        <end position="197"/>
    </location>
</feature>
<dbReference type="FunFam" id="1.10.10.10:FF:000016">
    <property type="entry name" value="Forkhead box protein I1"/>
    <property type="match status" value="1"/>
</dbReference>
<evidence type="ECO:0000256" key="4">
    <source>
        <dbReference type="ARBA" id="ARBA00023163"/>
    </source>
</evidence>
<dbReference type="InterPro" id="IPR001766">
    <property type="entry name" value="Fork_head_dom"/>
</dbReference>
<dbReference type="GO" id="GO:0030154">
    <property type="term" value="P:cell differentiation"/>
    <property type="evidence" value="ECO:0007669"/>
    <property type="project" value="TreeGrafter"/>
</dbReference>
<protein>
    <recommendedName>
        <fullName evidence="8">Fork-head domain-containing protein</fullName>
    </recommendedName>
</protein>
<feature type="compositionally biased region" description="Basic and acidic residues" evidence="7">
    <location>
        <begin position="242"/>
        <end position="262"/>
    </location>
</feature>
<evidence type="ECO:0000313" key="9">
    <source>
        <dbReference type="EMBL" id="KAH3714744.1"/>
    </source>
</evidence>
<evidence type="ECO:0000256" key="2">
    <source>
        <dbReference type="ARBA" id="ARBA00023015"/>
    </source>
</evidence>
<evidence type="ECO:0000256" key="7">
    <source>
        <dbReference type="SAM" id="MobiDB-lite"/>
    </source>
</evidence>
<dbReference type="GO" id="GO:0009653">
    <property type="term" value="P:anatomical structure morphogenesis"/>
    <property type="evidence" value="ECO:0007669"/>
    <property type="project" value="TreeGrafter"/>
</dbReference>
<comment type="subcellular location">
    <subcellularLocation>
        <location evidence="1 6">Nucleus</location>
    </subcellularLocation>
</comment>
<dbReference type="PANTHER" id="PTHR11829:SF388">
    <property type="entry name" value="FORK HEAD DOMAIN-CONTAINING PROTEIN L1-RELATED"/>
    <property type="match status" value="1"/>
</dbReference>
<keyword evidence="3 6" id="KW-0238">DNA-binding</keyword>
<evidence type="ECO:0000256" key="1">
    <source>
        <dbReference type="ARBA" id="ARBA00004123"/>
    </source>
</evidence>
<dbReference type="GO" id="GO:0005634">
    <property type="term" value="C:nucleus"/>
    <property type="evidence" value="ECO:0007669"/>
    <property type="project" value="UniProtKB-SubCell"/>
</dbReference>
<dbReference type="PROSITE" id="PS00658">
    <property type="entry name" value="FORK_HEAD_2"/>
    <property type="match status" value="1"/>
</dbReference>
<sequence>MIGKNEKDSFVGNFLDMQHGGLSHRYTGMSPAMSGIGNSSSLSMMPSLFADNNYYRHAAGYGSMGMGMYAATGATSADQYSMARHSPYSPYAPPHHSTKDMVKPPYSYIALIAMAVQSQPDKKITLNGIYQFIMDRFPFYRENKQGWQNSIRHNLSLNECFVKVQRDDKKPGKGSYWSLHPDSYNMFDNGSYLRRRRRFKRPDKEKEDAQDGGEARTKSESDEADDGNVSSTEEPKSSASAKKTDVLDKVKKEGPPKSDFDSIKPPFKHYELDCSSSKLDRALIRVDTSPGSINIGTEPLNADPPTSSFSVENLVTNHLAELSPTNSFLGGRNAAHLLAPPMLSCYSRPSDVYRNSCVSSPSAASYGYAGNISAQSLFSSSLCTTSGRHTTGSNLVSADDGSSGSAGNSPHPTPTPAHAGTMNGSGNQSALPQGNSFIPSMFSAQQNGQHYARNSWYMSPGEFSAPPHFSMFDSQRHLENQGQPSAASGGSSCQLAAFRSTFKNNVQYPCDYGKF</sequence>
<evidence type="ECO:0000256" key="5">
    <source>
        <dbReference type="ARBA" id="ARBA00023242"/>
    </source>
</evidence>
<dbReference type="InterPro" id="IPR050211">
    <property type="entry name" value="FOX_domain-containing"/>
</dbReference>
<dbReference type="InterPro" id="IPR036388">
    <property type="entry name" value="WH-like_DNA-bd_sf"/>
</dbReference>
<feature type="compositionally biased region" description="Basic and acidic residues" evidence="7">
    <location>
        <begin position="202"/>
        <end position="221"/>
    </location>
</feature>
<dbReference type="GO" id="GO:0000978">
    <property type="term" value="F:RNA polymerase II cis-regulatory region sequence-specific DNA binding"/>
    <property type="evidence" value="ECO:0007669"/>
    <property type="project" value="TreeGrafter"/>
</dbReference>
<keyword evidence="10" id="KW-1185">Reference proteome</keyword>
<dbReference type="InterPro" id="IPR036390">
    <property type="entry name" value="WH_DNA-bd_sf"/>
</dbReference>
<dbReference type="AlphaFoldDB" id="A0A9D4C041"/>
<dbReference type="OrthoDB" id="5954824at2759"/>
<feature type="compositionally biased region" description="Polar residues" evidence="7">
    <location>
        <begin position="422"/>
        <end position="439"/>
    </location>
</feature>
<evidence type="ECO:0000313" key="10">
    <source>
        <dbReference type="Proteomes" id="UP000828390"/>
    </source>
</evidence>
<dbReference type="Gene3D" id="1.10.10.10">
    <property type="entry name" value="Winged helix-like DNA-binding domain superfamily/Winged helix DNA-binding domain"/>
    <property type="match status" value="1"/>
</dbReference>
<keyword evidence="5 6" id="KW-0539">Nucleus</keyword>
<dbReference type="PRINTS" id="PR00053">
    <property type="entry name" value="FORKHEAD"/>
</dbReference>
<evidence type="ECO:0000256" key="3">
    <source>
        <dbReference type="ARBA" id="ARBA00023125"/>
    </source>
</evidence>
<name>A0A9D4C041_DREPO</name>
<dbReference type="GO" id="GO:0000981">
    <property type="term" value="F:DNA-binding transcription factor activity, RNA polymerase II-specific"/>
    <property type="evidence" value="ECO:0007669"/>
    <property type="project" value="TreeGrafter"/>
</dbReference>
<dbReference type="EMBL" id="JAIWYP010000013">
    <property type="protein sequence ID" value="KAH3714744.1"/>
    <property type="molecule type" value="Genomic_DNA"/>
</dbReference>
<gene>
    <name evidence="9" type="ORF">DPMN_057443</name>
</gene>
<accession>A0A9D4C041</accession>
<dbReference type="InterPro" id="IPR030456">
    <property type="entry name" value="TF_fork_head_CS_2"/>
</dbReference>
<dbReference type="Pfam" id="PF00250">
    <property type="entry name" value="Forkhead"/>
    <property type="match status" value="1"/>
</dbReference>
<dbReference type="PANTHER" id="PTHR11829">
    <property type="entry name" value="FORKHEAD BOX PROTEIN"/>
    <property type="match status" value="1"/>
</dbReference>
<dbReference type="PROSITE" id="PS50039">
    <property type="entry name" value="FORK_HEAD_3"/>
    <property type="match status" value="1"/>
</dbReference>
<feature type="compositionally biased region" description="Polar residues" evidence="7">
    <location>
        <begin position="228"/>
        <end position="241"/>
    </location>
</feature>
<dbReference type="SUPFAM" id="SSF46785">
    <property type="entry name" value="Winged helix' DNA-binding domain"/>
    <property type="match status" value="1"/>
</dbReference>
<keyword evidence="4" id="KW-0804">Transcription</keyword>
<keyword evidence="2" id="KW-0805">Transcription regulation</keyword>
<feature type="domain" description="Fork-head" evidence="8">
    <location>
        <begin position="103"/>
        <end position="197"/>
    </location>
</feature>
<evidence type="ECO:0000256" key="6">
    <source>
        <dbReference type="PROSITE-ProRule" id="PRU00089"/>
    </source>
</evidence>
<dbReference type="SMART" id="SM00339">
    <property type="entry name" value="FH"/>
    <property type="match status" value="1"/>
</dbReference>
<proteinExistence type="predicted"/>
<feature type="region of interest" description="Disordered" evidence="7">
    <location>
        <begin position="195"/>
        <end position="262"/>
    </location>
</feature>